<comment type="subcellular location">
    <subcellularLocation>
        <location evidence="1">Cell membrane</location>
        <topology evidence="1">Multi-pass membrane protein</topology>
    </subcellularLocation>
</comment>
<proteinExistence type="predicted"/>
<name>A0A518GF02_9BACT</name>
<dbReference type="AlphaFoldDB" id="A0A518GF02"/>
<protein>
    <submittedName>
        <fullName evidence="9">FtsX-like permease family protein</fullName>
    </submittedName>
</protein>
<accession>A0A518GF02</accession>
<dbReference type="RefSeq" id="WP_145084060.1">
    <property type="nucleotide sequence ID" value="NZ_CP036298.1"/>
</dbReference>
<evidence type="ECO:0000256" key="6">
    <source>
        <dbReference type="SAM" id="Phobius"/>
    </source>
</evidence>
<dbReference type="PANTHER" id="PTHR43738:SF2">
    <property type="entry name" value="ABC TRANSPORTER PERMEASE"/>
    <property type="match status" value="1"/>
</dbReference>
<feature type="transmembrane region" description="Helical" evidence="6">
    <location>
        <begin position="400"/>
        <end position="420"/>
    </location>
</feature>
<feature type="transmembrane region" description="Helical" evidence="6">
    <location>
        <begin position="329"/>
        <end position="352"/>
    </location>
</feature>
<evidence type="ECO:0000313" key="10">
    <source>
        <dbReference type="Proteomes" id="UP000318017"/>
    </source>
</evidence>
<dbReference type="OrthoDB" id="9784014at2"/>
<keyword evidence="2" id="KW-1003">Cell membrane</keyword>
<sequence>MNLFHIAWRNMQQRGLATVLTMFSMALGVGLVVLVLSLSWIITESFDRNSNVGYNLIVGAKGGSLQLALNTVFYLSKPIEVIPYEEYLELIPGRGGRQAEIEKIGGLVAEPERNGLFCDYTNGGFAIPVCLGDFLGPFRVVGTTPAFFEKLRYGRAADSEYTFSEGRNFVDYSPENGYYEAVIGAQVANYMKLKVGDSFKTTHGDPDGEGHGQAFEVVGVLAPTGTPNDRAAFINLEGFYLMEGHTRVFEDGANPEDEKEAVGAEAEAGQPPRLPLEKRDLTAVLVKAGSPIYAVHMQRPIDKRLRTQAVSPVSEITNMLTTFVNPIRYAFLALTVVVCVVSAISILVSIYNSMNERRRDIAIMRALGARRDAVVMVILLESLLIAVGGGLAGWIFGHAIGVACSGLVESMTGISIGFFNTITIQEAVLIPGLMILATLAGIVPAFVAYRTNVSENLGN</sequence>
<dbReference type="Proteomes" id="UP000318017">
    <property type="component" value="Chromosome"/>
</dbReference>
<reference evidence="9 10" key="1">
    <citation type="submission" date="2019-02" db="EMBL/GenBank/DDBJ databases">
        <title>Deep-cultivation of Planctomycetes and their phenomic and genomic characterization uncovers novel biology.</title>
        <authorList>
            <person name="Wiegand S."/>
            <person name="Jogler M."/>
            <person name="Boedeker C."/>
            <person name="Pinto D."/>
            <person name="Vollmers J."/>
            <person name="Rivas-Marin E."/>
            <person name="Kohn T."/>
            <person name="Peeters S.H."/>
            <person name="Heuer A."/>
            <person name="Rast P."/>
            <person name="Oberbeckmann S."/>
            <person name="Bunk B."/>
            <person name="Jeske O."/>
            <person name="Meyerdierks A."/>
            <person name="Storesund J.E."/>
            <person name="Kallscheuer N."/>
            <person name="Luecker S."/>
            <person name="Lage O.M."/>
            <person name="Pohl T."/>
            <person name="Merkel B.J."/>
            <person name="Hornburger P."/>
            <person name="Mueller R.-W."/>
            <person name="Bruemmer F."/>
            <person name="Labrenz M."/>
            <person name="Spormann A.M."/>
            <person name="Op den Camp H."/>
            <person name="Overmann J."/>
            <person name="Amann R."/>
            <person name="Jetten M.S.M."/>
            <person name="Mascher T."/>
            <person name="Medema M.H."/>
            <person name="Devos D.P."/>
            <person name="Kaster A.-K."/>
            <person name="Ovreas L."/>
            <person name="Rohde M."/>
            <person name="Galperin M.Y."/>
            <person name="Jogler C."/>
        </authorList>
    </citation>
    <scope>NUCLEOTIDE SEQUENCE [LARGE SCALE GENOMIC DNA]</scope>
    <source>
        <strain evidence="9 10">Q31a</strain>
    </source>
</reference>
<evidence type="ECO:0000313" key="9">
    <source>
        <dbReference type="EMBL" id="QDV27137.1"/>
    </source>
</evidence>
<feature type="transmembrane region" description="Helical" evidence="6">
    <location>
        <begin position="20"/>
        <end position="42"/>
    </location>
</feature>
<organism evidence="9 10">
    <name type="scientific">Aureliella helgolandensis</name>
    <dbReference type="NCBI Taxonomy" id="2527968"/>
    <lineage>
        <taxon>Bacteria</taxon>
        <taxon>Pseudomonadati</taxon>
        <taxon>Planctomycetota</taxon>
        <taxon>Planctomycetia</taxon>
        <taxon>Pirellulales</taxon>
        <taxon>Pirellulaceae</taxon>
        <taxon>Aureliella</taxon>
    </lineage>
</organism>
<evidence type="ECO:0000256" key="4">
    <source>
        <dbReference type="ARBA" id="ARBA00022989"/>
    </source>
</evidence>
<feature type="transmembrane region" description="Helical" evidence="6">
    <location>
        <begin position="373"/>
        <end position="394"/>
    </location>
</feature>
<dbReference type="EMBL" id="CP036298">
    <property type="protein sequence ID" value="QDV27137.1"/>
    <property type="molecule type" value="Genomic_DNA"/>
</dbReference>
<evidence type="ECO:0000259" key="7">
    <source>
        <dbReference type="Pfam" id="PF02687"/>
    </source>
</evidence>
<evidence type="ECO:0000259" key="8">
    <source>
        <dbReference type="Pfam" id="PF12704"/>
    </source>
</evidence>
<feature type="transmembrane region" description="Helical" evidence="6">
    <location>
        <begin position="427"/>
        <end position="449"/>
    </location>
</feature>
<dbReference type="InterPro" id="IPR025857">
    <property type="entry name" value="MacB_PCD"/>
</dbReference>
<evidence type="ECO:0000256" key="3">
    <source>
        <dbReference type="ARBA" id="ARBA00022692"/>
    </source>
</evidence>
<evidence type="ECO:0000256" key="2">
    <source>
        <dbReference type="ARBA" id="ARBA00022475"/>
    </source>
</evidence>
<gene>
    <name evidence="9" type="ORF">Q31a_55240</name>
</gene>
<keyword evidence="10" id="KW-1185">Reference proteome</keyword>
<dbReference type="GO" id="GO:0005886">
    <property type="term" value="C:plasma membrane"/>
    <property type="evidence" value="ECO:0007669"/>
    <property type="project" value="UniProtKB-SubCell"/>
</dbReference>
<dbReference type="InterPro" id="IPR003838">
    <property type="entry name" value="ABC3_permease_C"/>
</dbReference>
<keyword evidence="4 6" id="KW-1133">Transmembrane helix</keyword>
<evidence type="ECO:0000256" key="5">
    <source>
        <dbReference type="ARBA" id="ARBA00023136"/>
    </source>
</evidence>
<dbReference type="InterPro" id="IPR051125">
    <property type="entry name" value="ABC-4/HrtB_transporter"/>
</dbReference>
<dbReference type="PANTHER" id="PTHR43738">
    <property type="entry name" value="ABC TRANSPORTER, MEMBRANE PROTEIN"/>
    <property type="match status" value="1"/>
</dbReference>
<keyword evidence="3 6" id="KW-0812">Transmembrane</keyword>
<feature type="domain" description="MacB-like periplasmic core" evidence="8">
    <location>
        <begin position="18"/>
        <end position="241"/>
    </location>
</feature>
<dbReference type="Pfam" id="PF12704">
    <property type="entry name" value="MacB_PCD"/>
    <property type="match status" value="1"/>
</dbReference>
<feature type="domain" description="ABC3 transporter permease C-terminal" evidence="7">
    <location>
        <begin position="334"/>
        <end position="450"/>
    </location>
</feature>
<dbReference type="KEGG" id="ahel:Q31a_55240"/>
<evidence type="ECO:0000256" key="1">
    <source>
        <dbReference type="ARBA" id="ARBA00004651"/>
    </source>
</evidence>
<keyword evidence="5 6" id="KW-0472">Membrane</keyword>
<dbReference type="Pfam" id="PF02687">
    <property type="entry name" value="FtsX"/>
    <property type="match status" value="1"/>
</dbReference>